<dbReference type="AlphaFoldDB" id="A0A0M9ERV5"/>
<sequence length="521" mass="57945">MTPPHGYSTAVGAKHRFNASEESLEIFVEEHEFLLQRQDEDTEEDREVEDHSPLRQHFTLLGLGYLSLVCLKLYPGMFNTILSQILESILCRQYHDTSDPSLDPRCKDETVQGELSMLLSMRATFELLPTVVFSIPYGIAADMYGRKPVIILATMGCVLYGILNLVICWYPGIFPLHLFWAVPIVYIVGGGPLVPVMMIYAMASDVVPESRRSGVFIVLSTGLVFGTLLSGPATYYLMPKGEWNAIYISVWFQVLGVIITCFLPETLTTRKEQSDTNTPRGRHSTTSTLRSKSQELLVKLFTSLRQIFSSDTTVTLFVVSLLFIDVGEDIASIITKQYAAKRFQLTWPEAGVITSMKSIAQLVLCLVVLPFAQKLMRQHRVSAIRQDARIARTCLIILLIAYFMAGLADSLVVFITAIVMSAVNFCLNPALRSLLLTMAHNAGAGTVLSAVEALNAMSAVVAGPLMAEGFRLGISWGGKWIGLHWFLAMLILLPGAVIVICIRFDDFERRRSLRVDEDDDL</sequence>
<keyword evidence="4 7" id="KW-0472">Membrane</keyword>
<evidence type="ECO:0000256" key="1">
    <source>
        <dbReference type="ARBA" id="ARBA00004141"/>
    </source>
</evidence>
<dbReference type="Proteomes" id="UP000037904">
    <property type="component" value="Unassembled WGS sequence"/>
</dbReference>
<feature type="domain" description="Major facilitator superfamily (MFS) profile" evidence="8">
    <location>
        <begin position="65"/>
        <end position="506"/>
    </location>
</feature>
<dbReference type="SUPFAM" id="SSF103473">
    <property type="entry name" value="MFS general substrate transporter"/>
    <property type="match status" value="1"/>
</dbReference>
<keyword evidence="2 7" id="KW-0812">Transmembrane</keyword>
<feature type="transmembrane region" description="Helical" evidence="7">
    <location>
        <begin position="149"/>
        <end position="172"/>
    </location>
</feature>
<feature type="region of interest" description="Disordered" evidence="6">
    <location>
        <begin position="270"/>
        <end position="289"/>
    </location>
</feature>
<comment type="caution">
    <text evidence="9">The sequence shown here is derived from an EMBL/GenBank/DDBJ whole genome shotgun (WGS) entry which is preliminary data.</text>
</comment>
<evidence type="ECO:0000256" key="3">
    <source>
        <dbReference type="ARBA" id="ARBA00022989"/>
    </source>
</evidence>
<dbReference type="PROSITE" id="PS50850">
    <property type="entry name" value="MFS"/>
    <property type="match status" value="1"/>
</dbReference>
<evidence type="ECO:0000256" key="7">
    <source>
        <dbReference type="SAM" id="Phobius"/>
    </source>
</evidence>
<dbReference type="PANTHER" id="PTHR23507">
    <property type="entry name" value="ZGC:174356"/>
    <property type="match status" value="1"/>
</dbReference>
<keyword evidence="3 7" id="KW-1133">Transmembrane helix</keyword>
<keyword evidence="5" id="KW-0325">Glycoprotein</keyword>
<feature type="transmembrane region" description="Helical" evidence="7">
    <location>
        <begin position="483"/>
        <end position="504"/>
    </location>
</feature>
<accession>A0A0M9ERV5</accession>
<evidence type="ECO:0000313" key="9">
    <source>
        <dbReference type="EMBL" id="KPA38350.1"/>
    </source>
</evidence>
<evidence type="ECO:0000313" key="10">
    <source>
        <dbReference type="Proteomes" id="UP000037904"/>
    </source>
</evidence>
<organism evidence="9 10">
    <name type="scientific">Fusarium langsethiae</name>
    <dbReference type="NCBI Taxonomy" id="179993"/>
    <lineage>
        <taxon>Eukaryota</taxon>
        <taxon>Fungi</taxon>
        <taxon>Dikarya</taxon>
        <taxon>Ascomycota</taxon>
        <taxon>Pezizomycotina</taxon>
        <taxon>Sordariomycetes</taxon>
        <taxon>Hypocreomycetidae</taxon>
        <taxon>Hypocreales</taxon>
        <taxon>Nectriaceae</taxon>
        <taxon>Fusarium</taxon>
    </lineage>
</organism>
<evidence type="ECO:0000256" key="2">
    <source>
        <dbReference type="ARBA" id="ARBA00022692"/>
    </source>
</evidence>
<feature type="compositionally biased region" description="Polar residues" evidence="6">
    <location>
        <begin position="275"/>
        <end position="289"/>
    </location>
</feature>
<feature type="transmembrane region" description="Helical" evidence="7">
    <location>
        <begin position="178"/>
        <end position="203"/>
    </location>
</feature>
<reference evidence="9 10" key="1">
    <citation type="submission" date="2015-04" db="EMBL/GenBank/DDBJ databases">
        <title>The draft genome sequence of Fusarium langsethiae, a T-2/HT-2 mycotoxin producer.</title>
        <authorList>
            <person name="Lysoe E."/>
            <person name="Divon H.H."/>
            <person name="Terzi V."/>
            <person name="Orru L."/>
            <person name="Lamontanara A."/>
            <person name="Kolseth A.-K."/>
            <person name="Frandsen R.J."/>
            <person name="Nielsen K."/>
            <person name="Thrane U."/>
        </authorList>
    </citation>
    <scope>NUCLEOTIDE SEQUENCE [LARGE SCALE GENOMIC DNA]</scope>
    <source>
        <strain evidence="9 10">Fl201059</strain>
    </source>
</reference>
<proteinExistence type="predicted"/>
<feature type="transmembrane region" description="Helical" evidence="7">
    <location>
        <begin position="359"/>
        <end position="376"/>
    </location>
</feature>
<feature type="transmembrane region" description="Helical" evidence="7">
    <location>
        <begin position="314"/>
        <end position="339"/>
    </location>
</feature>
<dbReference type="EMBL" id="JXCE01000288">
    <property type="protein sequence ID" value="KPA38350.1"/>
    <property type="molecule type" value="Genomic_DNA"/>
</dbReference>
<protein>
    <submittedName>
        <fullName evidence="9">Mfs transporter</fullName>
    </submittedName>
</protein>
<feature type="transmembrane region" description="Helical" evidence="7">
    <location>
        <begin position="244"/>
        <end position="263"/>
    </location>
</feature>
<dbReference type="CDD" id="cd06174">
    <property type="entry name" value="MFS"/>
    <property type="match status" value="1"/>
</dbReference>
<gene>
    <name evidence="9" type="ORF">FLAG1_08815</name>
</gene>
<evidence type="ECO:0000259" key="8">
    <source>
        <dbReference type="PROSITE" id="PS50850"/>
    </source>
</evidence>
<evidence type="ECO:0000256" key="5">
    <source>
        <dbReference type="ARBA" id="ARBA00023180"/>
    </source>
</evidence>
<dbReference type="GO" id="GO:0016020">
    <property type="term" value="C:membrane"/>
    <property type="evidence" value="ECO:0007669"/>
    <property type="project" value="UniProtKB-SubCell"/>
</dbReference>
<feature type="transmembrane region" description="Helical" evidence="7">
    <location>
        <begin position="388"/>
        <end position="405"/>
    </location>
</feature>
<dbReference type="InterPro" id="IPR020846">
    <property type="entry name" value="MFS_dom"/>
</dbReference>
<evidence type="ECO:0000256" key="4">
    <source>
        <dbReference type="ARBA" id="ARBA00023136"/>
    </source>
</evidence>
<dbReference type="GO" id="GO:0022857">
    <property type="term" value="F:transmembrane transporter activity"/>
    <property type="evidence" value="ECO:0007669"/>
    <property type="project" value="InterPro"/>
</dbReference>
<dbReference type="PANTHER" id="PTHR23507:SF1">
    <property type="entry name" value="FI18259P1-RELATED"/>
    <property type="match status" value="1"/>
</dbReference>
<feature type="transmembrane region" description="Helical" evidence="7">
    <location>
        <begin position="57"/>
        <end position="74"/>
    </location>
</feature>
<dbReference type="InterPro" id="IPR036259">
    <property type="entry name" value="MFS_trans_sf"/>
</dbReference>
<dbReference type="Pfam" id="PF07690">
    <property type="entry name" value="MFS_1"/>
    <property type="match status" value="1"/>
</dbReference>
<name>A0A0M9ERV5_FUSLA</name>
<dbReference type="Gene3D" id="1.20.1250.20">
    <property type="entry name" value="MFS general substrate transporter like domains"/>
    <property type="match status" value="1"/>
</dbReference>
<comment type="subcellular location">
    <subcellularLocation>
        <location evidence="1">Membrane</location>
        <topology evidence="1">Multi-pass membrane protein</topology>
    </subcellularLocation>
</comment>
<feature type="transmembrane region" description="Helical" evidence="7">
    <location>
        <begin position="215"/>
        <end position="238"/>
    </location>
</feature>
<evidence type="ECO:0000256" key="6">
    <source>
        <dbReference type="SAM" id="MobiDB-lite"/>
    </source>
</evidence>
<keyword evidence="10" id="KW-1185">Reference proteome</keyword>
<dbReference type="InterPro" id="IPR011701">
    <property type="entry name" value="MFS"/>
</dbReference>